<organism evidence="2 3">
    <name type="scientific">Symbiobacterium thermophilum</name>
    <dbReference type="NCBI Taxonomy" id="2734"/>
    <lineage>
        <taxon>Bacteria</taxon>
        <taxon>Bacillati</taxon>
        <taxon>Bacillota</taxon>
        <taxon>Clostridia</taxon>
        <taxon>Eubacteriales</taxon>
        <taxon>Symbiobacteriaceae</taxon>
        <taxon>Symbiobacterium</taxon>
    </lineage>
</organism>
<dbReference type="GO" id="GO:0046677">
    <property type="term" value="P:response to antibiotic"/>
    <property type="evidence" value="ECO:0007669"/>
    <property type="project" value="InterPro"/>
</dbReference>
<gene>
    <name evidence="2" type="ORF">CWE10_02110</name>
</gene>
<dbReference type="GO" id="GO:0008800">
    <property type="term" value="F:beta-lactamase activity"/>
    <property type="evidence" value="ECO:0007669"/>
    <property type="project" value="InterPro"/>
</dbReference>
<sequence length="272" mass="29617">MTDPVSALNALVAGFSGTMGVWARSLQTDEVIQVGASDDTFPSASTIKLAIFYEVMRQAGEGRLDLSEPRELRTEDKVPGCGVLRDLSPGIRLPLRDLATLMMIISDNTASNMCIDAVGIESVNRSMDELGLTGLRLRWKFFGAPAGQPVNAAVPSQLGRLMDMIVRRQVLTPEACAEMLRVMKQVQSPYAARYLPGGSQYDRPPEGPVIAAKFGSITGCRHEVGAVWKGGRGFVFSVMTKDCKDERRVEDNEGVLAVGRAVAILYRHFLEP</sequence>
<dbReference type="InterPro" id="IPR012338">
    <property type="entry name" value="Beta-lactam/transpept-like"/>
</dbReference>
<dbReference type="PANTHER" id="PTHR35333">
    <property type="entry name" value="BETA-LACTAMASE"/>
    <property type="match status" value="1"/>
</dbReference>
<evidence type="ECO:0000313" key="2">
    <source>
        <dbReference type="EMBL" id="MBY6275004.1"/>
    </source>
</evidence>
<reference evidence="2" key="1">
    <citation type="submission" date="2017-11" db="EMBL/GenBank/DDBJ databases">
        <title>Three new genomes from thermophilic consortium.</title>
        <authorList>
            <person name="Quaggio R."/>
            <person name="Amgarten D."/>
            <person name="Setubal J.C."/>
        </authorList>
    </citation>
    <scope>NUCLEOTIDE SEQUENCE</scope>
    <source>
        <strain evidence="2">ZCTH01-B2</strain>
    </source>
</reference>
<name>A0A953I913_SYMTR</name>
<dbReference type="Pfam" id="PF13354">
    <property type="entry name" value="Beta-lactamase2"/>
    <property type="match status" value="1"/>
</dbReference>
<protein>
    <recommendedName>
        <fullName evidence="1">Beta-lactamase class A catalytic domain-containing protein</fullName>
    </recommendedName>
</protein>
<evidence type="ECO:0000259" key="1">
    <source>
        <dbReference type="Pfam" id="PF13354"/>
    </source>
</evidence>
<dbReference type="RefSeq" id="WP_273377698.1">
    <property type="nucleotide sequence ID" value="NZ_PIUK01000009.1"/>
</dbReference>
<comment type="caution">
    <text evidence="2">The sequence shown here is derived from an EMBL/GenBank/DDBJ whole genome shotgun (WGS) entry which is preliminary data.</text>
</comment>
<dbReference type="InterPro" id="IPR000871">
    <property type="entry name" value="Beta-lactam_class-A"/>
</dbReference>
<dbReference type="AlphaFoldDB" id="A0A953I913"/>
<proteinExistence type="predicted"/>
<accession>A0A953I913</accession>
<dbReference type="InterPro" id="IPR045155">
    <property type="entry name" value="Beta-lactam_cat"/>
</dbReference>
<dbReference type="Gene3D" id="3.40.710.10">
    <property type="entry name" value="DD-peptidase/beta-lactamase superfamily"/>
    <property type="match status" value="1"/>
</dbReference>
<feature type="domain" description="Beta-lactamase class A catalytic" evidence="1">
    <location>
        <begin position="20"/>
        <end position="240"/>
    </location>
</feature>
<dbReference type="Proteomes" id="UP000732377">
    <property type="component" value="Unassembled WGS sequence"/>
</dbReference>
<evidence type="ECO:0000313" key="3">
    <source>
        <dbReference type="Proteomes" id="UP000732377"/>
    </source>
</evidence>
<dbReference type="GO" id="GO:0030655">
    <property type="term" value="P:beta-lactam antibiotic catabolic process"/>
    <property type="evidence" value="ECO:0007669"/>
    <property type="project" value="InterPro"/>
</dbReference>
<dbReference type="PANTHER" id="PTHR35333:SF4">
    <property type="entry name" value="SLR0121 PROTEIN"/>
    <property type="match status" value="1"/>
</dbReference>
<dbReference type="EMBL" id="PIUK01000009">
    <property type="protein sequence ID" value="MBY6275004.1"/>
    <property type="molecule type" value="Genomic_DNA"/>
</dbReference>
<dbReference type="SUPFAM" id="SSF56601">
    <property type="entry name" value="beta-lactamase/transpeptidase-like"/>
    <property type="match status" value="1"/>
</dbReference>